<dbReference type="AlphaFoldDB" id="A0A176VGN1"/>
<gene>
    <name evidence="1" type="ORF">AXG93_2742s1110</name>
</gene>
<evidence type="ECO:0000313" key="2">
    <source>
        <dbReference type="Proteomes" id="UP000077202"/>
    </source>
</evidence>
<reference evidence="1" key="1">
    <citation type="submission" date="2016-03" db="EMBL/GenBank/DDBJ databases">
        <title>Mechanisms controlling the formation of the plant cell surface in tip-growing cells are functionally conserved among land plants.</title>
        <authorList>
            <person name="Honkanen S."/>
            <person name="Jones V.A."/>
            <person name="Morieri G."/>
            <person name="Champion C."/>
            <person name="Hetherington A.J."/>
            <person name="Kelly S."/>
            <person name="Saint-Marcoux D."/>
            <person name="Proust H."/>
            <person name="Prescott H."/>
            <person name="Dolan L."/>
        </authorList>
    </citation>
    <scope>NUCLEOTIDE SEQUENCE [LARGE SCALE GENOMIC DNA]</scope>
    <source>
        <tissue evidence="1">Whole gametophyte</tissue>
    </source>
</reference>
<dbReference type="EMBL" id="LVLJ01003836">
    <property type="protein sequence ID" value="OAE19542.1"/>
    <property type="molecule type" value="Genomic_DNA"/>
</dbReference>
<proteinExistence type="predicted"/>
<sequence>MSEEDLYRFRTRITIMSADEPLKNQSCFQNVGFDSTDLLRRPETFFTSRKLYVPNQQNFQLLDSDAGFNNPLSYLALPACQHAQATLWRSRRDRMDAVAAVTAHLPANQLPCTWINPGCRAEVLQSKDLESSLRGGSSRERNSSGVGRMSQLGRRSCLAQFC</sequence>
<dbReference type="Proteomes" id="UP000077202">
    <property type="component" value="Unassembled WGS sequence"/>
</dbReference>
<organism evidence="1 2">
    <name type="scientific">Marchantia polymorpha subsp. ruderalis</name>
    <dbReference type="NCBI Taxonomy" id="1480154"/>
    <lineage>
        <taxon>Eukaryota</taxon>
        <taxon>Viridiplantae</taxon>
        <taxon>Streptophyta</taxon>
        <taxon>Embryophyta</taxon>
        <taxon>Marchantiophyta</taxon>
        <taxon>Marchantiopsida</taxon>
        <taxon>Marchantiidae</taxon>
        <taxon>Marchantiales</taxon>
        <taxon>Marchantiaceae</taxon>
        <taxon>Marchantia</taxon>
    </lineage>
</organism>
<evidence type="ECO:0000313" key="1">
    <source>
        <dbReference type="EMBL" id="OAE19542.1"/>
    </source>
</evidence>
<comment type="caution">
    <text evidence="1">The sequence shown here is derived from an EMBL/GenBank/DDBJ whole genome shotgun (WGS) entry which is preliminary data.</text>
</comment>
<accession>A0A176VGN1</accession>
<name>A0A176VGN1_MARPO</name>
<keyword evidence="2" id="KW-1185">Reference proteome</keyword>
<protein>
    <submittedName>
        <fullName evidence="1">Uncharacterized protein</fullName>
    </submittedName>
</protein>